<feature type="transmembrane region" description="Helical" evidence="1">
    <location>
        <begin position="399"/>
        <end position="420"/>
    </location>
</feature>
<feature type="transmembrane region" description="Helical" evidence="1">
    <location>
        <begin position="42"/>
        <end position="64"/>
    </location>
</feature>
<comment type="caution">
    <text evidence="2">The sequence shown here is derived from an EMBL/GenBank/DDBJ whole genome shotgun (WGS) entry which is preliminary data.</text>
</comment>
<feature type="transmembrane region" description="Helical" evidence="1">
    <location>
        <begin position="450"/>
        <end position="470"/>
    </location>
</feature>
<feature type="transmembrane region" description="Helical" evidence="1">
    <location>
        <begin position="115"/>
        <end position="133"/>
    </location>
</feature>
<evidence type="ECO:0008006" key="4">
    <source>
        <dbReference type="Google" id="ProtNLM"/>
    </source>
</evidence>
<dbReference type="EMBL" id="QMIG01000010">
    <property type="protein sequence ID" value="RAW14095.1"/>
    <property type="molecule type" value="Genomic_DNA"/>
</dbReference>
<evidence type="ECO:0000256" key="1">
    <source>
        <dbReference type="SAM" id="Phobius"/>
    </source>
</evidence>
<keyword evidence="1" id="KW-0812">Transmembrane</keyword>
<name>A0A329QP07_9ACTN</name>
<feature type="transmembrane region" description="Helical" evidence="1">
    <location>
        <begin position="244"/>
        <end position="269"/>
    </location>
</feature>
<reference evidence="2 3" key="1">
    <citation type="submission" date="2018-06" db="EMBL/GenBank/DDBJ databases">
        <title>Phytoactinopolyspora halophila sp. nov., a novel halophilic actinomycete isolated from a saline soil in China.</title>
        <authorList>
            <person name="Tang S.-K."/>
        </authorList>
    </citation>
    <scope>NUCLEOTIDE SEQUENCE [LARGE SCALE GENOMIC DNA]</scope>
    <source>
        <strain evidence="2 3">YIM 96934</strain>
    </source>
</reference>
<feature type="transmembrane region" description="Helical" evidence="1">
    <location>
        <begin position="326"/>
        <end position="348"/>
    </location>
</feature>
<keyword evidence="1" id="KW-1133">Transmembrane helix</keyword>
<evidence type="ECO:0000313" key="2">
    <source>
        <dbReference type="EMBL" id="RAW14095.1"/>
    </source>
</evidence>
<sequence>MPVCQMAIRRGEARDHMRRAGAVARRVRSRARWWPRLDRRTVLVLAGWAILLVAVRLLGLYVAATREGDLKLGAIPLYGTWDWALTWGLLAPVVAGAGLVAWLPWLCRSWSWRSVLAATAGAGVVFSLALALAETHGSVWLDIHNNYARYITFVDDAGVGPFLDGYTQRQLVTDQPVHLRSHPPGVLLFFWAAARVGLDGPWFENATAMVAVAVAIVAALAILRDVAGERRARDAAPFLVAAPAAVWHTNADVLFGGVALAGVACLILATSRTSGTGRSAMLYTLGGGLLAGIALLLSFGVVLLAIPVVVIAVWRHRQGFRAAWCVVAGGVVAITVVLLPAVWGYWWLDGFEATRERYHGGVASVRGYWYFVLANVAVFALALGPAIAVALARLRDLRVWLVAGSGLAVVAVADLSGMSSGETERIWQPFMPLVLLAGCALGRERPLADVRGWVAVQVVVTVALVAALRVPW</sequence>
<feature type="transmembrane region" description="Helical" evidence="1">
    <location>
        <begin position="84"/>
        <end position="103"/>
    </location>
</feature>
<keyword evidence="3" id="KW-1185">Reference proteome</keyword>
<organism evidence="2 3">
    <name type="scientific">Phytoactinopolyspora halophila</name>
    <dbReference type="NCBI Taxonomy" id="1981511"/>
    <lineage>
        <taxon>Bacteria</taxon>
        <taxon>Bacillati</taxon>
        <taxon>Actinomycetota</taxon>
        <taxon>Actinomycetes</taxon>
        <taxon>Jiangellales</taxon>
        <taxon>Jiangellaceae</taxon>
        <taxon>Phytoactinopolyspora</taxon>
    </lineage>
</organism>
<feature type="transmembrane region" description="Helical" evidence="1">
    <location>
        <begin position="289"/>
        <end position="314"/>
    </location>
</feature>
<keyword evidence="1" id="KW-0472">Membrane</keyword>
<evidence type="ECO:0000313" key="3">
    <source>
        <dbReference type="Proteomes" id="UP000250462"/>
    </source>
</evidence>
<dbReference type="RefSeq" id="WP_112258517.1">
    <property type="nucleotide sequence ID" value="NZ_QMIG01000010.1"/>
</dbReference>
<feature type="transmembrane region" description="Helical" evidence="1">
    <location>
        <begin position="426"/>
        <end position="443"/>
    </location>
</feature>
<protein>
    <recommendedName>
        <fullName evidence="4">Glycosyltransferase RgtA/B/C/D-like domain-containing protein</fullName>
    </recommendedName>
</protein>
<accession>A0A329QP07</accession>
<proteinExistence type="predicted"/>
<feature type="transmembrane region" description="Helical" evidence="1">
    <location>
        <begin position="206"/>
        <end position="223"/>
    </location>
</feature>
<feature type="transmembrane region" description="Helical" evidence="1">
    <location>
        <begin position="368"/>
        <end position="392"/>
    </location>
</feature>
<dbReference type="AlphaFoldDB" id="A0A329QP07"/>
<dbReference type="OrthoDB" id="5242248at2"/>
<gene>
    <name evidence="2" type="ORF">DPM12_11790</name>
</gene>
<dbReference type="Proteomes" id="UP000250462">
    <property type="component" value="Unassembled WGS sequence"/>
</dbReference>